<proteinExistence type="predicted"/>
<dbReference type="GO" id="GO:0004553">
    <property type="term" value="F:hydrolase activity, hydrolyzing O-glycosyl compounds"/>
    <property type="evidence" value="ECO:0007669"/>
    <property type="project" value="InterPro"/>
</dbReference>
<evidence type="ECO:0000313" key="2">
    <source>
        <dbReference type="EMBL" id="RRK35363.1"/>
    </source>
</evidence>
<sequence>MGKIYRVAYATGSRADYGIVRHYLEYLDQDAHIELEILVTGALLSQEYGHQVDLIREDGFQIGKEIEIPIDTRNNAGIIKAMADALDQFGELFQMNKYDLLIVLGDRYEMLSVSIAAAMYRIPILHIHGGEATYANYDEFIRHSITKMARVHFASTEEYKNRIIQMGEDPQTVFNLGALGAENCKKIDMSNVPEEITSLPNNGYLVILFHPETLKDVDAGKQMKEVLKAVDFFQDKKVIFIGSNADTHSDQIRNEVAVYVRNHSNAVYFENLHTDAYHYLLKNSICLIGNSSSGIIEAPSLGVWTINVGDRQKGRVRGESVIDVPCIASEMRYAVSQIYESDTLLMYKNPYYKENTAINYYKKTCEILEKSWIKMNTAKEFFDVR</sequence>
<accession>A0A426DRS1</accession>
<dbReference type="EC" id="3.2.1.183" evidence="2"/>
<reference evidence="2" key="1">
    <citation type="submission" date="2018-10" db="EMBL/GenBank/DDBJ databases">
        <title>Schaedlerella arabinophila gen. nov. sp. nov., isolated from the mouse intestinal tract and comparative analysis with the genome of the closely related altered Schaedler flora strain ASF502.</title>
        <authorList>
            <person name="Miyake S."/>
            <person name="Soh M."/>
            <person name="Seedorf H."/>
        </authorList>
    </citation>
    <scope>NUCLEOTIDE SEQUENCE [LARGE SCALE GENOMIC DNA]</scope>
    <source>
        <strain evidence="2">DSM 106076</strain>
    </source>
</reference>
<dbReference type="CDD" id="cd03786">
    <property type="entry name" value="GTB_UDP-GlcNAc_2-Epimerase"/>
    <property type="match status" value="1"/>
</dbReference>
<dbReference type="AlphaFoldDB" id="A0A426DRS1"/>
<organism evidence="2 3">
    <name type="scientific">Schaedlerella arabinosiphila</name>
    <dbReference type="NCBI Taxonomy" id="2044587"/>
    <lineage>
        <taxon>Bacteria</taxon>
        <taxon>Bacillati</taxon>
        <taxon>Bacillota</taxon>
        <taxon>Clostridia</taxon>
        <taxon>Lachnospirales</taxon>
        <taxon>Lachnospiraceae</taxon>
        <taxon>Schaedlerella</taxon>
    </lineage>
</organism>
<dbReference type="RefSeq" id="WP_125130813.1">
    <property type="nucleotide sequence ID" value="NZ_RHJS01000002.1"/>
</dbReference>
<dbReference type="InterPro" id="IPR003331">
    <property type="entry name" value="UDP_GlcNAc_Epimerase_2_dom"/>
</dbReference>
<dbReference type="PANTHER" id="PTHR43174:SF3">
    <property type="entry name" value="UDP-N-ACETYLGLUCOSAMINE 2-EPIMERASE"/>
    <property type="match status" value="1"/>
</dbReference>
<name>A0A426DRS1_9FIRM</name>
<dbReference type="Gene3D" id="3.40.50.2000">
    <property type="entry name" value="Glycogen Phosphorylase B"/>
    <property type="match status" value="2"/>
</dbReference>
<dbReference type="InterPro" id="IPR029767">
    <property type="entry name" value="WecB-like"/>
</dbReference>
<keyword evidence="2" id="KW-0326">Glycosidase</keyword>
<dbReference type="PANTHER" id="PTHR43174">
    <property type="entry name" value="UDP-N-ACETYLGLUCOSAMINE 2-EPIMERASE"/>
    <property type="match status" value="1"/>
</dbReference>
<dbReference type="EMBL" id="RHJS01000002">
    <property type="protein sequence ID" value="RRK35363.1"/>
    <property type="molecule type" value="Genomic_DNA"/>
</dbReference>
<dbReference type="InterPro" id="IPR020004">
    <property type="entry name" value="UDP-GlcNAc_Epase"/>
</dbReference>
<dbReference type="Proteomes" id="UP000274920">
    <property type="component" value="Unassembled WGS sequence"/>
</dbReference>
<comment type="caution">
    <text evidence="2">The sequence shown here is derived from an EMBL/GenBank/DDBJ whole genome shotgun (WGS) entry which is preliminary data.</text>
</comment>
<evidence type="ECO:0000313" key="3">
    <source>
        <dbReference type="Proteomes" id="UP000274920"/>
    </source>
</evidence>
<protein>
    <submittedName>
        <fullName evidence="2">UDP-N-acetylglucosamine 2-epimerase (Hydrolyzing)</fullName>
        <ecNumber evidence="2">3.2.1.183</ecNumber>
    </submittedName>
</protein>
<dbReference type="Pfam" id="PF02350">
    <property type="entry name" value="Epimerase_2"/>
    <property type="match status" value="1"/>
</dbReference>
<dbReference type="NCBIfam" id="TIGR03568">
    <property type="entry name" value="NeuC_NnaA"/>
    <property type="match status" value="1"/>
</dbReference>
<keyword evidence="3" id="KW-1185">Reference proteome</keyword>
<keyword evidence="2" id="KW-0378">Hydrolase</keyword>
<dbReference type="SUPFAM" id="SSF53756">
    <property type="entry name" value="UDP-Glycosyltransferase/glycogen phosphorylase"/>
    <property type="match status" value="1"/>
</dbReference>
<evidence type="ECO:0000259" key="1">
    <source>
        <dbReference type="Pfam" id="PF02350"/>
    </source>
</evidence>
<dbReference type="GO" id="GO:0006047">
    <property type="term" value="P:UDP-N-acetylglucosamine metabolic process"/>
    <property type="evidence" value="ECO:0007669"/>
    <property type="project" value="InterPro"/>
</dbReference>
<feature type="domain" description="UDP-N-acetylglucosamine 2-epimerase" evidence="1">
    <location>
        <begin position="27"/>
        <end position="358"/>
    </location>
</feature>
<gene>
    <name evidence="2" type="primary">neuC</name>
    <name evidence="2" type="ORF">EBB54_14735</name>
</gene>